<keyword evidence="2" id="KW-1185">Reference proteome</keyword>
<dbReference type="PROSITE" id="PS51257">
    <property type="entry name" value="PROKAR_LIPOPROTEIN"/>
    <property type="match status" value="1"/>
</dbReference>
<reference evidence="2" key="1">
    <citation type="submission" date="2016-10" db="EMBL/GenBank/DDBJ databases">
        <authorList>
            <person name="Varghese N."/>
            <person name="Submissions S."/>
        </authorList>
    </citation>
    <scope>NUCLEOTIDE SEQUENCE [LARGE SCALE GENOMIC DNA]</scope>
    <source>
        <strain evidence="2">DSM 17044</strain>
    </source>
</reference>
<evidence type="ECO:0008006" key="3">
    <source>
        <dbReference type="Google" id="ProtNLM"/>
    </source>
</evidence>
<proteinExistence type="predicted"/>
<dbReference type="OrthoDB" id="5496365at2"/>
<dbReference type="RefSeq" id="WP_075007446.1">
    <property type="nucleotide sequence ID" value="NZ_FOAP01000008.1"/>
</dbReference>
<sequence>MSTLRPRQKAFVGLALATLLTAGCEPPPVVPTQDRQQNRHTARIEGHVVMQGPARGNAVVLLYDASRPPPPLGTGRPLSFTVIPQATLFGEEPPGPSNEGPFTAPFTFSNLVPGHYLLRGFIDVDTCLMGLQPCHGPDFSPWYTVTGEPNVHDVGGAAVDTALKPRMVEVGVDADGKPVPTLGVAVSFGKQATVQNERPVFEVQGTPRLEEGAGPKVLQLRARAIREGVIDLQAPIFRVHLADENGDGEPDDTNGDGRPDLWPRVVVRKLADTEAGLRDENDLDNNGVLDAEGVSYPRADGQPDEFPQLVVLAAGLALDVYRPQLFDASGRPLLDKTLEVSELTVGIQPVAFDARNPAAPVRLQGLPSGRYAVVVMQSSGQVWRVPNELAPSLAPGFGLPAVDSQAFTVEVP</sequence>
<accession>A0A1H7SMW9</accession>
<evidence type="ECO:0000313" key="2">
    <source>
        <dbReference type="Proteomes" id="UP000182719"/>
    </source>
</evidence>
<evidence type="ECO:0000313" key="1">
    <source>
        <dbReference type="EMBL" id="SEL73818.1"/>
    </source>
</evidence>
<dbReference type="Proteomes" id="UP000182719">
    <property type="component" value="Unassembled WGS sequence"/>
</dbReference>
<dbReference type="EMBL" id="FOAP01000008">
    <property type="protein sequence ID" value="SEL73818.1"/>
    <property type="molecule type" value="Genomic_DNA"/>
</dbReference>
<name>A0A1H7SMW9_STIAU</name>
<organism evidence="1 2">
    <name type="scientific">Stigmatella aurantiaca</name>
    <dbReference type="NCBI Taxonomy" id="41"/>
    <lineage>
        <taxon>Bacteria</taxon>
        <taxon>Pseudomonadati</taxon>
        <taxon>Myxococcota</taxon>
        <taxon>Myxococcia</taxon>
        <taxon>Myxococcales</taxon>
        <taxon>Cystobacterineae</taxon>
        <taxon>Archangiaceae</taxon>
        <taxon>Stigmatella</taxon>
    </lineage>
</organism>
<protein>
    <recommendedName>
        <fullName evidence="3">Lipoprotein</fullName>
    </recommendedName>
</protein>
<gene>
    <name evidence="1" type="ORF">SAMN05444354_10852</name>
</gene>
<dbReference type="AlphaFoldDB" id="A0A1H7SMW9"/>